<comment type="caution">
    <text evidence="2">The sequence shown here is derived from an EMBL/GenBank/DDBJ whole genome shotgun (WGS) entry which is preliminary data.</text>
</comment>
<reference evidence="2 3" key="1">
    <citation type="submission" date="2016-02" db="EMBL/GenBank/DDBJ databases">
        <title>Genome analysis of coral dinoflagellate symbionts highlights evolutionary adaptations to a symbiotic lifestyle.</title>
        <authorList>
            <person name="Aranda M."/>
            <person name="Li Y."/>
            <person name="Liew Y.J."/>
            <person name="Baumgarten S."/>
            <person name="Simakov O."/>
            <person name="Wilson M."/>
            <person name="Piel J."/>
            <person name="Ashoor H."/>
            <person name="Bougouffa S."/>
            <person name="Bajic V.B."/>
            <person name="Ryu T."/>
            <person name="Ravasi T."/>
            <person name="Bayer T."/>
            <person name="Micklem G."/>
            <person name="Kim H."/>
            <person name="Bhak J."/>
            <person name="Lajeunesse T.C."/>
            <person name="Voolstra C.R."/>
        </authorList>
    </citation>
    <scope>NUCLEOTIDE SEQUENCE [LARGE SCALE GENOMIC DNA]</scope>
    <source>
        <strain evidence="2 3">CCMP2467</strain>
    </source>
</reference>
<feature type="compositionally biased region" description="Basic and acidic residues" evidence="1">
    <location>
        <begin position="380"/>
        <end position="394"/>
    </location>
</feature>
<dbReference type="EMBL" id="LSRX01000035">
    <property type="protein sequence ID" value="OLQ12960.1"/>
    <property type="molecule type" value="Genomic_DNA"/>
</dbReference>
<evidence type="ECO:0000256" key="1">
    <source>
        <dbReference type="SAM" id="MobiDB-lite"/>
    </source>
</evidence>
<keyword evidence="3" id="KW-1185">Reference proteome</keyword>
<name>A0A1Q9EZX0_SYMMI</name>
<feature type="compositionally biased region" description="Low complexity" evidence="1">
    <location>
        <begin position="418"/>
        <end position="428"/>
    </location>
</feature>
<gene>
    <name evidence="2" type="ORF">AK812_SmicGene3089</name>
</gene>
<sequence length="463" mass="50746">MWTVEDFVKELQDIQALAAVRQSPEMEKSLIQQLEKRMQHHTSWSPGNFCQIMKHVQESSLNEENRKSLLTLLDAKACGTVQDAANYKVTKVGHALVHIENYMSTKDWEVLSQGTQWEATLCMAKRLRALGMTALKEETKKVCTALLVYMGYQQTNVFPNYWAIYHLSQSLHDCFLQVPIGVAVAGVVSFPEDPRQLGDAYVQAAYKDDAPEARVCDGLASLVANHTPIRTTSHLLKGGRSCSSKSNKQDVNEDRVDKLLRLLEQKVGKGSLNDSCAQEALLPPDLAALKPPSLKQKLPIQAPEPAEGTAPAFGAFTAAPAASAKQESSPATAQPPSQWVHSPRVEQTAAQALQDDAMQSCQDGKSLEDYEAEAMQALMDKTKSTTKQKPEGKKSKQHPKKAPAPGQGKKGNQMKRPAAATTKVAKVAKGSDEYRGIPGVRLPGKAAWEAWQKKKQLAKLKAK</sequence>
<feature type="compositionally biased region" description="Polar residues" evidence="1">
    <location>
        <begin position="325"/>
        <end position="340"/>
    </location>
</feature>
<evidence type="ECO:0000313" key="3">
    <source>
        <dbReference type="Proteomes" id="UP000186817"/>
    </source>
</evidence>
<dbReference type="AlphaFoldDB" id="A0A1Q9EZX0"/>
<evidence type="ECO:0000313" key="2">
    <source>
        <dbReference type="EMBL" id="OLQ12960.1"/>
    </source>
</evidence>
<accession>A0A1Q9EZX0</accession>
<dbReference type="Proteomes" id="UP000186817">
    <property type="component" value="Unassembled WGS sequence"/>
</dbReference>
<feature type="region of interest" description="Disordered" evidence="1">
    <location>
        <begin position="319"/>
        <end position="446"/>
    </location>
</feature>
<organism evidence="2 3">
    <name type="scientific">Symbiodinium microadriaticum</name>
    <name type="common">Dinoflagellate</name>
    <name type="synonym">Zooxanthella microadriatica</name>
    <dbReference type="NCBI Taxonomy" id="2951"/>
    <lineage>
        <taxon>Eukaryota</taxon>
        <taxon>Sar</taxon>
        <taxon>Alveolata</taxon>
        <taxon>Dinophyceae</taxon>
        <taxon>Suessiales</taxon>
        <taxon>Symbiodiniaceae</taxon>
        <taxon>Symbiodinium</taxon>
    </lineage>
</organism>
<protein>
    <submittedName>
        <fullName evidence="2">Uncharacterized protein</fullName>
    </submittedName>
</protein>
<proteinExistence type="predicted"/>